<accession>A0A2J6X6M6</accession>
<protein>
    <recommendedName>
        <fullName evidence="3">Roadblock/LAMTOR2 domain-containing protein</fullName>
    </recommendedName>
</protein>
<organism evidence="1 2">
    <name type="scientific">Caldisericum exile</name>
    <dbReference type="NCBI Taxonomy" id="693075"/>
    <lineage>
        <taxon>Bacteria</taxon>
        <taxon>Pseudomonadati</taxon>
        <taxon>Caldisericota/Cryosericota group</taxon>
        <taxon>Caldisericota</taxon>
        <taxon>Caldisericia</taxon>
        <taxon>Caldisericales</taxon>
        <taxon>Caldisericaceae</taxon>
        <taxon>Caldisericum</taxon>
    </lineage>
</organism>
<proteinExistence type="predicted"/>
<evidence type="ECO:0000313" key="2">
    <source>
        <dbReference type="Proteomes" id="UP000236910"/>
    </source>
</evidence>
<dbReference type="Proteomes" id="UP000236910">
    <property type="component" value="Unassembled WGS sequence"/>
</dbReference>
<evidence type="ECO:0000313" key="1">
    <source>
        <dbReference type="EMBL" id="PMP82534.1"/>
    </source>
</evidence>
<dbReference type="Gene3D" id="3.30.450.30">
    <property type="entry name" value="Dynein light chain 2a, cytoplasmic"/>
    <property type="match status" value="1"/>
</dbReference>
<evidence type="ECO:0008006" key="3">
    <source>
        <dbReference type="Google" id="ProtNLM"/>
    </source>
</evidence>
<dbReference type="RefSeq" id="WP_416084757.1">
    <property type="nucleotide sequence ID" value="NZ_JBNATC010000002.1"/>
</dbReference>
<gene>
    <name evidence="1" type="ORF">C0175_03410</name>
</gene>
<dbReference type="EMBL" id="PNIX01000200">
    <property type="protein sequence ID" value="PMP82534.1"/>
    <property type="molecule type" value="Genomic_DNA"/>
</dbReference>
<sequence length="114" mass="12507">MEKILSKLKNLSGVLGVYLLDGEGNLLYVNSSLDNPPIELSYTLASLKGYLNDLLDSTKMGKFADCFINGSVGRIIFNSLKNGDLLVIFASNVSNLGMIKFEMSNAIQQIENIR</sequence>
<dbReference type="AlphaFoldDB" id="A0A2J6X6M6"/>
<comment type="caution">
    <text evidence="1">The sequence shown here is derived from an EMBL/GenBank/DDBJ whole genome shotgun (WGS) entry which is preliminary data.</text>
</comment>
<dbReference type="SUPFAM" id="SSF103196">
    <property type="entry name" value="Roadblock/LC7 domain"/>
    <property type="match status" value="1"/>
</dbReference>
<name>A0A2J6X6M6_9BACT</name>
<reference evidence="1 2" key="1">
    <citation type="submission" date="2018-01" db="EMBL/GenBank/DDBJ databases">
        <title>Metagenomic assembled genomes from two thermal pools in the Uzon Caldera, Kamchatka, Russia.</title>
        <authorList>
            <person name="Wilkins L."/>
            <person name="Ettinger C."/>
        </authorList>
    </citation>
    <scope>NUCLEOTIDE SEQUENCE [LARGE SCALE GENOMIC DNA]</scope>
    <source>
        <strain evidence="1">ARK-10</strain>
    </source>
</reference>